<accession>A0A3M4JUX2</accession>
<reference evidence="2 3" key="1">
    <citation type="submission" date="2018-08" db="EMBL/GenBank/DDBJ databases">
        <title>Recombination of ecologically and evolutionarily significant loci maintains genetic cohesion in the Pseudomonas syringae species complex.</title>
        <authorList>
            <person name="Dillon M."/>
            <person name="Thakur S."/>
            <person name="Almeida R.N.D."/>
            <person name="Weir B.S."/>
            <person name="Guttman D.S."/>
        </authorList>
    </citation>
    <scope>NUCLEOTIDE SEQUENCE [LARGE SCALE GENOMIC DNA]</scope>
    <source>
        <strain evidence="2 3">ICMP 13052</strain>
    </source>
</reference>
<evidence type="ECO:0000313" key="3">
    <source>
        <dbReference type="Proteomes" id="UP000269044"/>
    </source>
</evidence>
<dbReference type="EMBL" id="RBRA01000235">
    <property type="protein sequence ID" value="RMQ20838.1"/>
    <property type="molecule type" value="Genomic_DNA"/>
</dbReference>
<dbReference type="Proteomes" id="UP000269044">
    <property type="component" value="Unassembled WGS sequence"/>
</dbReference>
<name>A0A3M4JUX2_9PSED</name>
<gene>
    <name evidence="2" type="ORF">ALQ08_200152</name>
</gene>
<evidence type="ECO:0000256" key="1">
    <source>
        <dbReference type="SAM" id="MobiDB-lite"/>
    </source>
</evidence>
<dbReference type="AlphaFoldDB" id="A0A3M4JUX2"/>
<feature type="compositionally biased region" description="Polar residues" evidence="1">
    <location>
        <begin position="41"/>
        <end position="50"/>
    </location>
</feature>
<organism evidence="2 3">
    <name type="scientific">Pseudomonas syringae pv. delphinii</name>
    <dbReference type="NCBI Taxonomy" id="192088"/>
    <lineage>
        <taxon>Bacteria</taxon>
        <taxon>Pseudomonadati</taxon>
        <taxon>Pseudomonadota</taxon>
        <taxon>Gammaproteobacteria</taxon>
        <taxon>Pseudomonadales</taxon>
        <taxon>Pseudomonadaceae</taxon>
        <taxon>Pseudomonas</taxon>
    </lineage>
</organism>
<sequence length="64" mass="7005">MYSCRAGGTLAIRPNVPLGSPETNDGTFRMAPAQCLQVGNVGSVTNTSDGTFRRHRDNLQQRWP</sequence>
<feature type="region of interest" description="Disordered" evidence="1">
    <location>
        <begin position="41"/>
        <end position="64"/>
    </location>
</feature>
<comment type="caution">
    <text evidence="2">The sequence shown here is derived from an EMBL/GenBank/DDBJ whole genome shotgun (WGS) entry which is preliminary data.</text>
</comment>
<protein>
    <submittedName>
        <fullName evidence="2">Uncharacterized protein</fullName>
    </submittedName>
</protein>
<proteinExistence type="predicted"/>
<evidence type="ECO:0000313" key="2">
    <source>
        <dbReference type="EMBL" id="RMQ20838.1"/>
    </source>
</evidence>